<name>A0ABU6QNU0_9FABA</name>
<proteinExistence type="predicted"/>
<dbReference type="EMBL" id="JASCZI010000715">
    <property type="protein sequence ID" value="MED6113106.1"/>
    <property type="molecule type" value="Genomic_DNA"/>
</dbReference>
<dbReference type="Proteomes" id="UP001341840">
    <property type="component" value="Unassembled WGS sequence"/>
</dbReference>
<gene>
    <name evidence="1" type="ORF">PIB30_067814</name>
</gene>
<comment type="caution">
    <text evidence="1">The sequence shown here is derived from an EMBL/GenBank/DDBJ whole genome shotgun (WGS) entry which is preliminary data.</text>
</comment>
<reference evidence="1 2" key="1">
    <citation type="journal article" date="2023" name="Plants (Basel)">
        <title>Bridging the Gap: Combining Genomics and Transcriptomics Approaches to Understand Stylosanthes scabra, an Orphan Legume from the Brazilian Caatinga.</title>
        <authorList>
            <person name="Ferreira-Neto J.R.C."/>
            <person name="da Silva M.D."/>
            <person name="Binneck E."/>
            <person name="de Melo N.F."/>
            <person name="da Silva R.H."/>
            <person name="de Melo A.L.T.M."/>
            <person name="Pandolfi V."/>
            <person name="Bustamante F.O."/>
            <person name="Brasileiro-Vidal A.C."/>
            <person name="Benko-Iseppon A.M."/>
        </authorList>
    </citation>
    <scope>NUCLEOTIDE SEQUENCE [LARGE SCALE GENOMIC DNA]</scope>
    <source>
        <tissue evidence="1">Leaves</tissue>
    </source>
</reference>
<evidence type="ECO:0000313" key="2">
    <source>
        <dbReference type="Proteomes" id="UP001341840"/>
    </source>
</evidence>
<sequence>MEQGCLIAFEMVWEDSRRSSCQLLLTRVYGEGVKVRVSRFFELFFLRRFSDTIAAPSLLAAAAAAARANSSRLYCCSSALVASLSPSLFCSPPFPPQVFLSLGCLLHFCCRASPV</sequence>
<organism evidence="1 2">
    <name type="scientific">Stylosanthes scabra</name>
    <dbReference type="NCBI Taxonomy" id="79078"/>
    <lineage>
        <taxon>Eukaryota</taxon>
        <taxon>Viridiplantae</taxon>
        <taxon>Streptophyta</taxon>
        <taxon>Embryophyta</taxon>
        <taxon>Tracheophyta</taxon>
        <taxon>Spermatophyta</taxon>
        <taxon>Magnoliopsida</taxon>
        <taxon>eudicotyledons</taxon>
        <taxon>Gunneridae</taxon>
        <taxon>Pentapetalae</taxon>
        <taxon>rosids</taxon>
        <taxon>fabids</taxon>
        <taxon>Fabales</taxon>
        <taxon>Fabaceae</taxon>
        <taxon>Papilionoideae</taxon>
        <taxon>50 kb inversion clade</taxon>
        <taxon>dalbergioids sensu lato</taxon>
        <taxon>Dalbergieae</taxon>
        <taxon>Pterocarpus clade</taxon>
        <taxon>Stylosanthes</taxon>
    </lineage>
</organism>
<protein>
    <submittedName>
        <fullName evidence="1">Uncharacterized protein</fullName>
    </submittedName>
</protein>
<evidence type="ECO:0000313" key="1">
    <source>
        <dbReference type="EMBL" id="MED6113106.1"/>
    </source>
</evidence>
<keyword evidence="2" id="KW-1185">Reference proteome</keyword>
<accession>A0ABU6QNU0</accession>